<dbReference type="EMBL" id="CP021361">
    <property type="protein sequence ID" value="ART50776.1"/>
    <property type="molecule type" value="Genomic_DNA"/>
</dbReference>
<evidence type="ECO:0000256" key="1">
    <source>
        <dbReference type="SAM" id="Phobius"/>
    </source>
</evidence>
<evidence type="ECO:0000259" key="2">
    <source>
        <dbReference type="Pfam" id="PF01757"/>
    </source>
</evidence>
<dbReference type="AlphaFoldDB" id="A0A240TYV7"/>
<name>A0A240TYV7_9BURK</name>
<dbReference type="InterPro" id="IPR002656">
    <property type="entry name" value="Acyl_transf_3_dom"/>
</dbReference>
<proteinExistence type="predicted"/>
<feature type="transmembrane region" description="Helical" evidence="1">
    <location>
        <begin position="86"/>
        <end position="108"/>
    </location>
</feature>
<dbReference type="GO" id="GO:0009103">
    <property type="term" value="P:lipopolysaccharide biosynthetic process"/>
    <property type="evidence" value="ECO:0007669"/>
    <property type="project" value="TreeGrafter"/>
</dbReference>
<feature type="domain" description="Acyltransferase 3" evidence="2">
    <location>
        <begin position="11"/>
        <end position="107"/>
    </location>
</feature>
<sequence length="149" mass="16834">MKLSELLKKENNNLDVFRLLAACMVIYGHAYAVVPQAGRVDVVARLLGHDYSGSLAVKIFFFLSGLVVTNSLLHKRNVLHFAIARFFRIWPALVLVTVASALLLGPLVSALSLGDYFSQWATYRYVFDNLLLKTNYSLPGFLWQARTRR</sequence>
<protein>
    <recommendedName>
        <fullName evidence="2">Acyltransferase 3 domain-containing protein</fullName>
    </recommendedName>
</protein>
<keyword evidence="1" id="KW-0812">Transmembrane</keyword>
<dbReference type="GO" id="GO:0016020">
    <property type="term" value="C:membrane"/>
    <property type="evidence" value="ECO:0007669"/>
    <property type="project" value="TreeGrafter"/>
</dbReference>
<feature type="transmembrane region" description="Helical" evidence="1">
    <location>
        <begin position="16"/>
        <end position="34"/>
    </location>
</feature>
<keyword evidence="1" id="KW-0472">Membrane</keyword>
<dbReference type="RefSeq" id="WP_094097215.1">
    <property type="nucleotide sequence ID" value="NZ_CP021361.1"/>
</dbReference>
<keyword evidence="1" id="KW-1133">Transmembrane helix</keyword>
<evidence type="ECO:0000313" key="3">
    <source>
        <dbReference type="EMBL" id="ART50776.1"/>
    </source>
</evidence>
<dbReference type="Proteomes" id="UP000194432">
    <property type="component" value="Chromosome 1"/>
</dbReference>
<dbReference type="PANTHER" id="PTHR23028:SF53">
    <property type="entry name" value="ACYL_TRANSF_3 DOMAIN-CONTAINING PROTEIN"/>
    <property type="match status" value="1"/>
</dbReference>
<dbReference type="KEGG" id="acin:CBP34_02575"/>
<reference evidence="3 4" key="1">
    <citation type="submission" date="2017-05" db="EMBL/GenBank/DDBJ databases">
        <title>Polyphasic characterization of four soil-derived phenanthrene-degrading Acidovorax strains and proposal of Acidovorax phenanthrenivorans sp. nov.</title>
        <authorList>
            <person name="Singleton D.R."/>
            <person name="Lee J."/>
            <person name="Dickey A.N."/>
            <person name="Stroud A."/>
            <person name="Scholl E.H."/>
            <person name="Wright F.A."/>
            <person name="Aitken M.D."/>
        </authorList>
    </citation>
    <scope>NUCLEOTIDE SEQUENCE [LARGE SCALE GENOMIC DNA]</scope>
    <source>
        <strain evidence="3">NA3</strain>
    </source>
</reference>
<evidence type="ECO:0000313" key="4">
    <source>
        <dbReference type="Proteomes" id="UP000194432"/>
    </source>
</evidence>
<keyword evidence="4" id="KW-1185">Reference proteome</keyword>
<accession>A0A240TYV7</accession>
<feature type="transmembrane region" description="Helical" evidence="1">
    <location>
        <begin position="54"/>
        <end position="74"/>
    </location>
</feature>
<dbReference type="PANTHER" id="PTHR23028">
    <property type="entry name" value="ACETYLTRANSFERASE"/>
    <property type="match status" value="1"/>
</dbReference>
<dbReference type="Pfam" id="PF01757">
    <property type="entry name" value="Acyl_transf_3"/>
    <property type="match status" value="1"/>
</dbReference>
<gene>
    <name evidence="3" type="ORF">CBP34_02575</name>
</gene>
<dbReference type="GO" id="GO:0016747">
    <property type="term" value="F:acyltransferase activity, transferring groups other than amino-acyl groups"/>
    <property type="evidence" value="ECO:0007669"/>
    <property type="project" value="InterPro"/>
</dbReference>
<organism evidence="3 4">
    <name type="scientific">Acidovorax carolinensis</name>
    <dbReference type="NCBI Taxonomy" id="553814"/>
    <lineage>
        <taxon>Bacteria</taxon>
        <taxon>Pseudomonadati</taxon>
        <taxon>Pseudomonadota</taxon>
        <taxon>Betaproteobacteria</taxon>
        <taxon>Burkholderiales</taxon>
        <taxon>Comamonadaceae</taxon>
        <taxon>Acidovorax</taxon>
    </lineage>
</organism>
<dbReference type="InterPro" id="IPR050879">
    <property type="entry name" value="Acyltransferase_3"/>
</dbReference>